<keyword evidence="9" id="KW-1185">Reference proteome</keyword>
<dbReference type="GO" id="GO:0005886">
    <property type="term" value="C:plasma membrane"/>
    <property type="evidence" value="ECO:0007669"/>
    <property type="project" value="UniProtKB-SubCell"/>
</dbReference>
<evidence type="ECO:0000259" key="7">
    <source>
        <dbReference type="Pfam" id="PF06271"/>
    </source>
</evidence>
<evidence type="ECO:0000256" key="2">
    <source>
        <dbReference type="ARBA" id="ARBA00022475"/>
    </source>
</evidence>
<dbReference type="InterPro" id="IPR010432">
    <property type="entry name" value="RDD"/>
</dbReference>
<evidence type="ECO:0000256" key="5">
    <source>
        <dbReference type="ARBA" id="ARBA00023136"/>
    </source>
</evidence>
<name>A0A8J8BCZ3_9ACTN</name>
<protein>
    <submittedName>
        <fullName evidence="8">RDD family protein</fullName>
    </submittedName>
</protein>
<dbReference type="RefSeq" id="WP_211467429.1">
    <property type="nucleotide sequence ID" value="NZ_JAGSXH010000030.1"/>
</dbReference>
<evidence type="ECO:0000256" key="1">
    <source>
        <dbReference type="ARBA" id="ARBA00004651"/>
    </source>
</evidence>
<feature type="domain" description="RDD" evidence="7">
    <location>
        <begin position="59"/>
        <end position="162"/>
    </location>
</feature>
<keyword evidence="2" id="KW-1003">Cell membrane</keyword>
<dbReference type="InterPro" id="IPR016795">
    <property type="entry name" value="UCP021697"/>
</dbReference>
<organism evidence="8 9">
    <name type="scientific">Actinocrinis puniceicyclus</name>
    <dbReference type="NCBI Taxonomy" id="977794"/>
    <lineage>
        <taxon>Bacteria</taxon>
        <taxon>Bacillati</taxon>
        <taxon>Actinomycetota</taxon>
        <taxon>Actinomycetes</taxon>
        <taxon>Catenulisporales</taxon>
        <taxon>Actinospicaceae</taxon>
        <taxon>Actinocrinis</taxon>
    </lineage>
</organism>
<accession>A0A8J8BCZ3</accession>
<dbReference type="Proteomes" id="UP000677913">
    <property type="component" value="Unassembled WGS sequence"/>
</dbReference>
<feature type="region of interest" description="Disordered" evidence="6">
    <location>
        <begin position="1"/>
        <end position="55"/>
    </location>
</feature>
<comment type="caution">
    <text evidence="8">The sequence shown here is derived from an EMBL/GenBank/DDBJ whole genome shotgun (WGS) entry which is preliminary data.</text>
</comment>
<proteinExistence type="predicted"/>
<gene>
    <name evidence="8" type="ORF">KGA66_11070</name>
</gene>
<keyword evidence="3" id="KW-0812">Transmembrane</keyword>
<dbReference type="PANTHER" id="PTHR36115">
    <property type="entry name" value="PROLINE-RICH ANTIGEN HOMOLOG-RELATED"/>
    <property type="match status" value="1"/>
</dbReference>
<dbReference type="InterPro" id="IPR051791">
    <property type="entry name" value="Pra-immunoreactive"/>
</dbReference>
<keyword evidence="5" id="KW-0472">Membrane</keyword>
<reference evidence="8" key="1">
    <citation type="submission" date="2021-04" db="EMBL/GenBank/DDBJ databases">
        <title>Genome based classification of Actinospica acidithermotolerans sp. nov., an actinobacterium isolated from an Indonesian hot spring.</title>
        <authorList>
            <person name="Kusuma A.B."/>
            <person name="Putra K.E."/>
            <person name="Nafisah S."/>
            <person name="Loh J."/>
            <person name="Nouioui I."/>
            <person name="Goodfellow M."/>
        </authorList>
    </citation>
    <scope>NUCLEOTIDE SEQUENCE</scope>
    <source>
        <strain evidence="8">DSM 45618</strain>
    </source>
</reference>
<dbReference type="PIRSF" id="PIRSF021697">
    <property type="entry name" value="UCP021697"/>
    <property type="match status" value="1"/>
</dbReference>
<comment type="subcellular location">
    <subcellularLocation>
        <location evidence="1">Cell membrane</location>
        <topology evidence="1">Multi-pass membrane protein</topology>
    </subcellularLocation>
</comment>
<keyword evidence="4" id="KW-1133">Transmembrane helix</keyword>
<dbReference type="PANTHER" id="PTHR36115:SF6">
    <property type="entry name" value="PROLINE-RICH ANTIGEN HOMOLOG"/>
    <property type="match status" value="1"/>
</dbReference>
<sequence length="168" mass="17637">MTQSPPSARKSGTPKQAGARAAVGGWLEGPRAGSAQDAEGYRGRRLGLPESGPGSLAPQGRRLGALVVDWAVAEMLALAFGWHASSAQGQWGTIALFGAEHLVLLSLWGTTLGKRLFGLRVGKLGGPLTPLHVILRTVLLLLVVPAVVWDRDGRGLHDRLAGTVEVRS</sequence>
<evidence type="ECO:0000313" key="9">
    <source>
        <dbReference type="Proteomes" id="UP000677913"/>
    </source>
</evidence>
<dbReference type="EMBL" id="JAGSXH010000030">
    <property type="protein sequence ID" value="MBS2963591.1"/>
    <property type="molecule type" value="Genomic_DNA"/>
</dbReference>
<dbReference type="AlphaFoldDB" id="A0A8J8BCZ3"/>
<dbReference type="Pfam" id="PF06271">
    <property type="entry name" value="RDD"/>
    <property type="match status" value="1"/>
</dbReference>
<evidence type="ECO:0000256" key="6">
    <source>
        <dbReference type="SAM" id="MobiDB-lite"/>
    </source>
</evidence>
<evidence type="ECO:0000256" key="4">
    <source>
        <dbReference type="ARBA" id="ARBA00022989"/>
    </source>
</evidence>
<evidence type="ECO:0000313" key="8">
    <source>
        <dbReference type="EMBL" id="MBS2963591.1"/>
    </source>
</evidence>
<evidence type="ECO:0000256" key="3">
    <source>
        <dbReference type="ARBA" id="ARBA00022692"/>
    </source>
</evidence>